<evidence type="ECO:0000256" key="1">
    <source>
        <dbReference type="ARBA" id="ARBA00005230"/>
    </source>
</evidence>
<dbReference type="Proteomes" id="UP001204151">
    <property type="component" value="Unassembled WGS sequence"/>
</dbReference>
<proteinExistence type="inferred from homology"/>
<gene>
    <name evidence="8" type="ORF">NX784_17745</name>
</gene>
<keyword evidence="4" id="KW-0805">Transcription regulation</keyword>
<evidence type="ECO:0000313" key="9">
    <source>
        <dbReference type="Proteomes" id="UP001204151"/>
    </source>
</evidence>
<evidence type="ECO:0000256" key="6">
    <source>
        <dbReference type="ARBA" id="ARBA00029628"/>
    </source>
</evidence>
<sequence>MARVLMARFDIYENPGRNKASIPYLVDVQSNVISGLATRVVIPLRQLAGFSKVTLPPDLFPLITIDGTELFLDTPQLGAIPSSELKIKIGSAQDCRSEIQAALDRVFGSY</sequence>
<name>A0ABT1ZU20_9BURK</name>
<evidence type="ECO:0000256" key="7">
    <source>
        <dbReference type="ARBA" id="ARBA00033135"/>
    </source>
</evidence>
<reference evidence="8 9" key="1">
    <citation type="submission" date="2022-08" db="EMBL/GenBank/DDBJ databases">
        <title>Reclassification of Massilia species as members of the genera Telluria, Duganella, Pseudoduganella, Mokoshia gen. nov. and Zemynaea gen. nov. using orthogonal and non-orthogonal genome-based approaches.</title>
        <authorList>
            <person name="Bowman J.P."/>
        </authorList>
    </citation>
    <scope>NUCLEOTIDE SEQUENCE [LARGE SCALE GENOMIC DNA]</scope>
    <source>
        <strain evidence="8 9">JCM 31316</strain>
    </source>
</reference>
<dbReference type="RefSeq" id="WP_258818020.1">
    <property type="nucleotide sequence ID" value="NZ_JANUGW010000013.1"/>
</dbReference>
<evidence type="ECO:0000313" key="8">
    <source>
        <dbReference type="EMBL" id="MCS0583437.1"/>
    </source>
</evidence>
<keyword evidence="5" id="KW-0804">Transcription</keyword>
<evidence type="ECO:0000256" key="2">
    <source>
        <dbReference type="ARBA" id="ARBA00015075"/>
    </source>
</evidence>
<organism evidence="8 9">
    <name type="scientific">Massilia pinisoli</name>
    <dbReference type="NCBI Taxonomy" id="1772194"/>
    <lineage>
        <taxon>Bacteria</taxon>
        <taxon>Pseudomonadati</taxon>
        <taxon>Pseudomonadota</taxon>
        <taxon>Betaproteobacteria</taxon>
        <taxon>Burkholderiales</taxon>
        <taxon>Oxalobacteraceae</taxon>
        <taxon>Telluria group</taxon>
        <taxon>Massilia</taxon>
    </lineage>
</organism>
<evidence type="ECO:0000256" key="5">
    <source>
        <dbReference type="ARBA" id="ARBA00023163"/>
    </source>
</evidence>
<evidence type="ECO:0000256" key="4">
    <source>
        <dbReference type="ARBA" id="ARBA00023015"/>
    </source>
</evidence>
<dbReference type="Pfam" id="PF01845">
    <property type="entry name" value="CcdB"/>
    <property type="match status" value="1"/>
</dbReference>
<keyword evidence="3" id="KW-0678">Repressor</keyword>
<comment type="caution">
    <text evidence="8">The sequence shown here is derived from an EMBL/GenBank/DDBJ whole genome shotgun (WGS) entry which is preliminary data.</text>
</comment>
<dbReference type="InterPro" id="IPR002712">
    <property type="entry name" value="CcdB"/>
</dbReference>
<keyword evidence="9" id="KW-1185">Reference proteome</keyword>
<dbReference type="EMBL" id="JANUGW010000013">
    <property type="protein sequence ID" value="MCS0583437.1"/>
    <property type="molecule type" value="Genomic_DNA"/>
</dbReference>
<protein>
    <recommendedName>
        <fullName evidence="2">Toxin CcdB</fullName>
    </recommendedName>
    <alternativeName>
        <fullName evidence="7">Cytotoxic protein CcdB</fullName>
    </alternativeName>
    <alternativeName>
        <fullName evidence="6">Protein LetD</fullName>
    </alternativeName>
</protein>
<comment type="similarity">
    <text evidence="1">Belongs to the CcdB toxin family.</text>
</comment>
<dbReference type="InterPro" id="IPR011067">
    <property type="entry name" value="Plasmid_toxin/cell-grow_inhib"/>
</dbReference>
<accession>A0ABT1ZU20</accession>
<dbReference type="SUPFAM" id="SSF50118">
    <property type="entry name" value="Cell growth inhibitor/plasmid maintenance toxic component"/>
    <property type="match status" value="1"/>
</dbReference>
<dbReference type="Gene3D" id="2.30.30.110">
    <property type="match status" value="1"/>
</dbReference>
<evidence type="ECO:0000256" key="3">
    <source>
        <dbReference type="ARBA" id="ARBA00022491"/>
    </source>
</evidence>